<reference evidence="1" key="1">
    <citation type="submission" date="2019-10" db="EMBL/GenBank/DDBJ databases">
        <authorList>
            <consortium name="DOE Joint Genome Institute"/>
            <person name="Kuo A."/>
            <person name="Miyauchi S."/>
            <person name="Kiss E."/>
            <person name="Drula E."/>
            <person name="Kohler A."/>
            <person name="Sanchez-Garcia M."/>
            <person name="Andreopoulos B."/>
            <person name="Barry K.W."/>
            <person name="Bonito G."/>
            <person name="Buee M."/>
            <person name="Carver A."/>
            <person name="Chen C."/>
            <person name="Cichocki N."/>
            <person name="Clum A."/>
            <person name="Culley D."/>
            <person name="Crous P.W."/>
            <person name="Fauchery L."/>
            <person name="Girlanda M."/>
            <person name="Hayes R."/>
            <person name="Keri Z."/>
            <person name="Labutti K."/>
            <person name="Lipzen A."/>
            <person name="Lombard V."/>
            <person name="Magnuson J."/>
            <person name="Maillard F."/>
            <person name="Morin E."/>
            <person name="Murat C."/>
            <person name="Nolan M."/>
            <person name="Ohm R."/>
            <person name="Pangilinan J."/>
            <person name="Pereira M."/>
            <person name="Perotto S."/>
            <person name="Peter M."/>
            <person name="Riley R."/>
            <person name="Sitrit Y."/>
            <person name="Stielow B."/>
            <person name="Szollosi G."/>
            <person name="Zifcakova L."/>
            <person name="Stursova M."/>
            <person name="Spatafora J.W."/>
            <person name="Tedersoo L."/>
            <person name="Vaario L.-M."/>
            <person name="Yamada A."/>
            <person name="Yan M."/>
            <person name="Wang P."/>
            <person name="Xu J."/>
            <person name="Bruns T."/>
            <person name="Baldrian P."/>
            <person name="Vilgalys R."/>
            <person name="Henrissat B."/>
            <person name="Grigoriev I.V."/>
            <person name="Hibbett D."/>
            <person name="Nagy L.G."/>
            <person name="Martin F.M."/>
        </authorList>
    </citation>
    <scope>NUCLEOTIDE SEQUENCE</scope>
    <source>
        <strain evidence="1">P2</strain>
    </source>
</reference>
<evidence type="ECO:0000313" key="1">
    <source>
        <dbReference type="EMBL" id="KAF9646601.1"/>
    </source>
</evidence>
<reference evidence="1" key="2">
    <citation type="journal article" date="2020" name="Nat. Commun.">
        <title>Large-scale genome sequencing of mycorrhizal fungi provides insights into the early evolution of symbiotic traits.</title>
        <authorList>
            <person name="Miyauchi S."/>
            <person name="Kiss E."/>
            <person name="Kuo A."/>
            <person name="Drula E."/>
            <person name="Kohler A."/>
            <person name="Sanchez-Garcia M."/>
            <person name="Morin E."/>
            <person name="Andreopoulos B."/>
            <person name="Barry K.W."/>
            <person name="Bonito G."/>
            <person name="Buee M."/>
            <person name="Carver A."/>
            <person name="Chen C."/>
            <person name="Cichocki N."/>
            <person name="Clum A."/>
            <person name="Culley D."/>
            <person name="Crous P.W."/>
            <person name="Fauchery L."/>
            <person name="Girlanda M."/>
            <person name="Hayes R.D."/>
            <person name="Keri Z."/>
            <person name="LaButti K."/>
            <person name="Lipzen A."/>
            <person name="Lombard V."/>
            <person name="Magnuson J."/>
            <person name="Maillard F."/>
            <person name="Murat C."/>
            <person name="Nolan M."/>
            <person name="Ohm R.A."/>
            <person name="Pangilinan J."/>
            <person name="Pereira M.F."/>
            <person name="Perotto S."/>
            <person name="Peter M."/>
            <person name="Pfister S."/>
            <person name="Riley R."/>
            <person name="Sitrit Y."/>
            <person name="Stielow J.B."/>
            <person name="Szollosi G."/>
            <person name="Zifcakova L."/>
            <person name="Stursova M."/>
            <person name="Spatafora J.W."/>
            <person name="Tedersoo L."/>
            <person name="Vaario L.M."/>
            <person name="Yamada A."/>
            <person name="Yan M."/>
            <person name="Wang P."/>
            <person name="Xu J."/>
            <person name="Bruns T."/>
            <person name="Baldrian P."/>
            <person name="Vilgalys R."/>
            <person name="Dunand C."/>
            <person name="Henrissat B."/>
            <person name="Grigoriev I.V."/>
            <person name="Hibbett D."/>
            <person name="Nagy L.G."/>
            <person name="Martin F.M."/>
        </authorList>
    </citation>
    <scope>NUCLEOTIDE SEQUENCE</scope>
    <source>
        <strain evidence="1">P2</strain>
    </source>
</reference>
<comment type="caution">
    <text evidence="1">The sequence shown here is derived from an EMBL/GenBank/DDBJ whole genome shotgun (WGS) entry which is preliminary data.</text>
</comment>
<evidence type="ECO:0000313" key="2">
    <source>
        <dbReference type="Proteomes" id="UP000886501"/>
    </source>
</evidence>
<dbReference type="Proteomes" id="UP000886501">
    <property type="component" value="Unassembled WGS sequence"/>
</dbReference>
<accession>A0ACB6ZAE7</accession>
<keyword evidence="2" id="KW-1185">Reference proteome</keyword>
<organism evidence="1 2">
    <name type="scientific">Thelephora ganbajun</name>
    <name type="common">Ganba fungus</name>
    <dbReference type="NCBI Taxonomy" id="370292"/>
    <lineage>
        <taxon>Eukaryota</taxon>
        <taxon>Fungi</taxon>
        <taxon>Dikarya</taxon>
        <taxon>Basidiomycota</taxon>
        <taxon>Agaricomycotina</taxon>
        <taxon>Agaricomycetes</taxon>
        <taxon>Thelephorales</taxon>
        <taxon>Thelephoraceae</taxon>
        <taxon>Thelephora</taxon>
    </lineage>
</organism>
<name>A0ACB6ZAE7_THEGA</name>
<protein>
    <submittedName>
        <fullName evidence="1">Uncharacterized protein</fullName>
    </submittedName>
</protein>
<gene>
    <name evidence="1" type="ORF">BDM02DRAFT_2998415</name>
</gene>
<dbReference type="EMBL" id="MU118054">
    <property type="protein sequence ID" value="KAF9646601.1"/>
    <property type="molecule type" value="Genomic_DNA"/>
</dbReference>
<sequence length="555" mass="60853">MKNTWFVLRISTSPSVQGRVHPLTTSEPNDARTAGHGTMSRRESRVSINIRQNDALLEFENFKKRFLLANKHITKLNSTLSVKIEELNAHISALNVENLRLRSSEIALSAQLRREKDKSRSIMADAEAAVMTLMNQLSSLRESHKVPAGKRAPKSSHVSTIRSRQQPNSSSPPLPRIACPPSFPEIAEEDEVEADPPTLSTRRKSSSRLPIPARSPAPAVPIEVEGPQPKQKKKSISRRQSGLVASGKPTEVPLSPPPEPAVAQDPVPLVEDDVVFPVLNEQEEELEVELEVPKKRKRSKRREREEDNVLLVLEGTTSRLKDVTNSPQKINFLPPLDTTDVDRRDDLDSASEVPTSATSMRTNSTKAFLSTAATTPCPSTPATEYLPTPRVSSSPPPEVNTIIKEPDLGSNVTGRTGRVRKSVNYAEPKLNTKMRKPHPPAPTPAPTLKRASSSIREREDSPPESRPPSSSSSNQSDSSSGTRKVKRKAVSPLPDDPEVLDIASDDDDGVQADAEFGGLRGGTPWTSTAEKRRRSAMVARSRGSIEEARRHSTTS</sequence>
<proteinExistence type="predicted"/>